<evidence type="ECO:0000313" key="1">
    <source>
        <dbReference type="EMBL" id="WIV52854.1"/>
    </source>
</evidence>
<proteinExistence type="predicted"/>
<gene>
    <name evidence="1" type="ORF">QP939_28335</name>
</gene>
<reference evidence="1 2" key="1">
    <citation type="submission" date="2023-06" db="EMBL/GenBank/DDBJ databases">
        <authorList>
            <person name="Oyuntsetseg B."/>
            <person name="Kim S.B."/>
        </authorList>
    </citation>
    <scope>NUCLEOTIDE SEQUENCE [LARGE SCALE GENOMIC DNA]</scope>
    <source>
        <strain evidence="1 2">2-2</strain>
    </source>
</reference>
<evidence type="ECO:0008006" key="3">
    <source>
        <dbReference type="Google" id="ProtNLM"/>
    </source>
</evidence>
<sequence length="248" mass="28189">MAASRGDAKFADFTPRAHGNANATPLGFLRAARRKVDDLSHGLGWDSEYDRDVFDLRRVGIHSRARRVRFDGLPQPWLRMLVKRWARWKQSKEVSPVHIAWSVTHLTRFAVFLAESTAPSSLAGLDRDAIERFNAHIAADGSSIRSRRLSLGALARFLLAIRHHRWESTLPAGAVVHPEDYPRLAPAPPRALSEAVMRQQLENEDNLARFTDPMERLFTMILMRNAGRTRRYCCRAARPTRTGACRCR</sequence>
<dbReference type="RefSeq" id="WP_285449256.1">
    <property type="nucleotide sequence ID" value="NZ_CP127173.1"/>
</dbReference>
<dbReference type="EMBL" id="CP127173">
    <property type="protein sequence ID" value="WIV52854.1"/>
    <property type="molecule type" value="Genomic_DNA"/>
</dbReference>
<name>A0ABY8X8Y5_9PSEU</name>
<accession>A0ABY8X8Y5</accession>
<keyword evidence="2" id="KW-1185">Reference proteome</keyword>
<protein>
    <recommendedName>
        <fullName evidence="3">Core-binding (CB) domain-containing protein</fullName>
    </recommendedName>
</protein>
<dbReference type="Proteomes" id="UP001227101">
    <property type="component" value="Chromosome"/>
</dbReference>
<organism evidence="1 2">
    <name type="scientific">Amycolatopsis nalaikhensis</name>
    <dbReference type="NCBI Taxonomy" id="715472"/>
    <lineage>
        <taxon>Bacteria</taxon>
        <taxon>Bacillati</taxon>
        <taxon>Actinomycetota</taxon>
        <taxon>Actinomycetes</taxon>
        <taxon>Pseudonocardiales</taxon>
        <taxon>Pseudonocardiaceae</taxon>
        <taxon>Amycolatopsis</taxon>
    </lineage>
</organism>
<evidence type="ECO:0000313" key="2">
    <source>
        <dbReference type="Proteomes" id="UP001227101"/>
    </source>
</evidence>